<evidence type="ECO:0000313" key="2">
    <source>
        <dbReference type="Proteomes" id="UP000681967"/>
    </source>
</evidence>
<reference evidence="1" key="1">
    <citation type="submission" date="2021-02" db="EMBL/GenBank/DDBJ databases">
        <authorList>
            <person name="Nowell W R."/>
        </authorList>
    </citation>
    <scope>NUCLEOTIDE SEQUENCE</scope>
</reference>
<name>A0A8S3FRW1_9BILA</name>
<comment type="caution">
    <text evidence="1">The sequence shown here is derived from an EMBL/GenBank/DDBJ whole genome shotgun (WGS) entry which is preliminary data.</text>
</comment>
<dbReference type="AlphaFoldDB" id="A0A8S3FRW1"/>
<protein>
    <submittedName>
        <fullName evidence="1">Uncharacterized protein</fullName>
    </submittedName>
</protein>
<sequence length="76" mass="8879">NLPYIIETNFLQTNRLLEQLVDLIQRGFGKPNEREQVHMKEYIEHIENKWINNNINSTINATAISGEVQGTFIHTK</sequence>
<feature type="non-terminal residue" evidence="1">
    <location>
        <position position="1"/>
    </location>
</feature>
<dbReference type="Proteomes" id="UP000681967">
    <property type="component" value="Unassembled WGS sequence"/>
</dbReference>
<organism evidence="1 2">
    <name type="scientific">Rotaria magnacalcarata</name>
    <dbReference type="NCBI Taxonomy" id="392030"/>
    <lineage>
        <taxon>Eukaryota</taxon>
        <taxon>Metazoa</taxon>
        <taxon>Spiralia</taxon>
        <taxon>Gnathifera</taxon>
        <taxon>Rotifera</taxon>
        <taxon>Eurotatoria</taxon>
        <taxon>Bdelloidea</taxon>
        <taxon>Philodinida</taxon>
        <taxon>Philodinidae</taxon>
        <taxon>Rotaria</taxon>
    </lineage>
</organism>
<evidence type="ECO:0000313" key="1">
    <source>
        <dbReference type="EMBL" id="CAF5137045.1"/>
    </source>
</evidence>
<gene>
    <name evidence="1" type="ORF">BYL167_LOCUS69507</name>
</gene>
<accession>A0A8S3FRW1</accession>
<dbReference type="EMBL" id="CAJOBH010250469">
    <property type="protein sequence ID" value="CAF5137045.1"/>
    <property type="molecule type" value="Genomic_DNA"/>
</dbReference>
<proteinExistence type="predicted"/>